<reference evidence="1" key="1">
    <citation type="submission" date="2015-04" db="UniProtKB">
        <authorList>
            <consortium name="EnsemblPlants"/>
        </authorList>
    </citation>
    <scope>IDENTIFICATION</scope>
</reference>
<dbReference type="HOGENOM" id="CLU_153481_0_0_1"/>
<name>A0A0E0MMP7_ORYPU</name>
<accession>A0A0E0MMP7</accession>
<dbReference type="Proteomes" id="UP000026962">
    <property type="component" value="Chromosome 12"/>
</dbReference>
<reference evidence="1" key="2">
    <citation type="submission" date="2018-05" db="EMBL/GenBank/DDBJ databases">
        <title>OpunRS2 (Oryza punctata Reference Sequence Version 2).</title>
        <authorList>
            <person name="Zhang J."/>
            <person name="Kudrna D."/>
            <person name="Lee S."/>
            <person name="Talag J."/>
            <person name="Welchert J."/>
            <person name="Wing R.A."/>
        </authorList>
    </citation>
    <scope>NUCLEOTIDE SEQUENCE [LARGE SCALE GENOMIC DNA]</scope>
</reference>
<proteinExistence type="predicted"/>
<dbReference type="EnsemblPlants" id="OPUNC12G11660.1">
    <property type="protein sequence ID" value="OPUNC12G11660.1"/>
    <property type="gene ID" value="OPUNC12G11660"/>
</dbReference>
<evidence type="ECO:0000313" key="1">
    <source>
        <dbReference type="EnsemblPlants" id="OPUNC12G11660.1"/>
    </source>
</evidence>
<protein>
    <submittedName>
        <fullName evidence="1">Uncharacterized protein</fullName>
    </submittedName>
</protein>
<dbReference type="AlphaFoldDB" id="A0A0E0MMP7"/>
<dbReference type="Gramene" id="OPUNC12G11660.1">
    <property type="protein sequence ID" value="OPUNC12G11660.1"/>
    <property type="gene ID" value="OPUNC12G11660"/>
</dbReference>
<evidence type="ECO:0000313" key="2">
    <source>
        <dbReference type="Proteomes" id="UP000026962"/>
    </source>
</evidence>
<keyword evidence="2" id="KW-1185">Reference proteome</keyword>
<sequence length="122" mass="13488">MDVAKGLREELVKSLQLALKLLFSSRRDGKDPMQLAAELVPDRPTVSVAGISASHALPVVKLRYPHVDLALVEEQYAADCSEEDMDRLLGEVAPLADALVKDLELIFVELEVVHRVWKPSSD</sequence>
<organism evidence="1">
    <name type="scientific">Oryza punctata</name>
    <name type="common">Red rice</name>
    <dbReference type="NCBI Taxonomy" id="4537"/>
    <lineage>
        <taxon>Eukaryota</taxon>
        <taxon>Viridiplantae</taxon>
        <taxon>Streptophyta</taxon>
        <taxon>Embryophyta</taxon>
        <taxon>Tracheophyta</taxon>
        <taxon>Spermatophyta</taxon>
        <taxon>Magnoliopsida</taxon>
        <taxon>Liliopsida</taxon>
        <taxon>Poales</taxon>
        <taxon>Poaceae</taxon>
        <taxon>BOP clade</taxon>
        <taxon>Oryzoideae</taxon>
        <taxon>Oryzeae</taxon>
        <taxon>Oryzinae</taxon>
        <taxon>Oryza</taxon>
    </lineage>
</organism>